<evidence type="ECO:0000256" key="16">
    <source>
        <dbReference type="RuleBase" id="RU361183"/>
    </source>
</evidence>
<feature type="active site" evidence="15">
    <location>
        <position position="161"/>
    </location>
</feature>
<evidence type="ECO:0000256" key="7">
    <source>
        <dbReference type="ARBA" id="ARBA00022801"/>
    </source>
</evidence>
<dbReference type="InterPro" id="IPR000998">
    <property type="entry name" value="MAM_dom"/>
</dbReference>
<dbReference type="InterPro" id="IPR013320">
    <property type="entry name" value="ConA-like_dom_sf"/>
</dbReference>
<keyword evidence="10 15" id="KW-0482">Metalloprotease</keyword>
<dbReference type="PROSITE" id="PS51864">
    <property type="entry name" value="ASTACIN"/>
    <property type="match status" value="1"/>
</dbReference>
<dbReference type="SMART" id="SM00235">
    <property type="entry name" value="ZnMc"/>
    <property type="match status" value="1"/>
</dbReference>
<evidence type="ECO:0000256" key="6">
    <source>
        <dbReference type="ARBA" id="ARBA00022729"/>
    </source>
</evidence>
<feature type="chain" id="PRO_5025713499" description="Metalloendopeptidase" evidence="16">
    <location>
        <begin position="30"/>
        <end position="684"/>
    </location>
</feature>
<organism evidence="21 22">
    <name type="scientific">Sphaeramia orbicularis</name>
    <name type="common">orbiculate cardinalfish</name>
    <dbReference type="NCBI Taxonomy" id="375764"/>
    <lineage>
        <taxon>Eukaryota</taxon>
        <taxon>Metazoa</taxon>
        <taxon>Chordata</taxon>
        <taxon>Craniata</taxon>
        <taxon>Vertebrata</taxon>
        <taxon>Euteleostomi</taxon>
        <taxon>Actinopterygii</taxon>
        <taxon>Neopterygii</taxon>
        <taxon>Teleostei</taxon>
        <taxon>Neoteleostei</taxon>
        <taxon>Acanthomorphata</taxon>
        <taxon>Gobiaria</taxon>
        <taxon>Kurtiformes</taxon>
        <taxon>Apogonoidei</taxon>
        <taxon>Apogonidae</taxon>
        <taxon>Apogoninae</taxon>
        <taxon>Sphaeramia</taxon>
    </lineage>
</organism>
<keyword evidence="7 15" id="KW-0378">Hydrolase</keyword>
<dbReference type="EC" id="3.4.24.-" evidence="16"/>
<dbReference type="RefSeq" id="XP_029989023.1">
    <property type="nucleotide sequence ID" value="XM_030133163.1"/>
</dbReference>
<dbReference type="SUPFAM" id="SSF49599">
    <property type="entry name" value="TRAF domain-like"/>
    <property type="match status" value="1"/>
</dbReference>
<dbReference type="GO" id="GO:0004222">
    <property type="term" value="F:metalloendopeptidase activity"/>
    <property type="evidence" value="ECO:0007669"/>
    <property type="project" value="UniProtKB-UniRule"/>
</dbReference>
<reference evidence="21" key="2">
    <citation type="submission" date="2025-08" db="UniProtKB">
        <authorList>
            <consortium name="Ensembl"/>
        </authorList>
    </citation>
    <scope>IDENTIFICATION</scope>
</reference>
<feature type="signal peptide" evidence="16">
    <location>
        <begin position="1"/>
        <end position="29"/>
    </location>
</feature>
<dbReference type="Ensembl" id="ENSSORT00005011022.1">
    <property type="protein sequence ID" value="ENSSORP00005010680.1"/>
    <property type="gene ID" value="ENSSORG00005005458.1"/>
</dbReference>
<evidence type="ECO:0000256" key="9">
    <source>
        <dbReference type="ARBA" id="ARBA00022989"/>
    </source>
</evidence>
<keyword evidence="3 15" id="KW-0645">Protease</keyword>
<dbReference type="InterPro" id="IPR002083">
    <property type="entry name" value="MATH/TRAF_dom"/>
</dbReference>
<comment type="subcellular location">
    <subcellularLocation>
        <location evidence="1">Membrane</location>
        <topology evidence="1">Single-pass type I membrane protein</topology>
    </subcellularLocation>
</comment>
<dbReference type="PRINTS" id="PR00480">
    <property type="entry name" value="ASTACIN"/>
</dbReference>
<evidence type="ECO:0000259" key="20">
    <source>
        <dbReference type="PROSITE" id="PS51864"/>
    </source>
</evidence>
<dbReference type="FunFam" id="3.40.390.10:FF:000015">
    <property type="entry name" value="Meprin A subunit"/>
    <property type="match status" value="1"/>
</dbReference>
<evidence type="ECO:0000256" key="15">
    <source>
        <dbReference type="PROSITE-ProRule" id="PRU01211"/>
    </source>
</evidence>
<feature type="transmembrane region" description="Helical" evidence="17">
    <location>
        <begin position="637"/>
        <end position="658"/>
    </location>
</feature>
<keyword evidence="13" id="KW-1015">Disulfide bond</keyword>
<keyword evidence="12" id="KW-0865">Zymogen</keyword>
<evidence type="ECO:0000259" key="19">
    <source>
        <dbReference type="PROSITE" id="PS50144"/>
    </source>
</evidence>
<evidence type="ECO:0000256" key="5">
    <source>
        <dbReference type="ARBA" id="ARBA00022723"/>
    </source>
</evidence>
<evidence type="ECO:0000313" key="22">
    <source>
        <dbReference type="Proteomes" id="UP000472271"/>
    </source>
</evidence>
<dbReference type="InterPro" id="IPR001506">
    <property type="entry name" value="Peptidase_M12A"/>
</dbReference>
<evidence type="ECO:0000256" key="3">
    <source>
        <dbReference type="ARBA" id="ARBA00022670"/>
    </source>
</evidence>
<comment type="cofactor">
    <cofactor evidence="15 16">
        <name>Zn(2+)</name>
        <dbReference type="ChEBI" id="CHEBI:29105"/>
    </cofactor>
    <text evidence="15 16">Binds 1 zinc ion per subunit.</text>
</comment>
<evidence type="ECO:0000256" key="13">
    <source>
        <dbReference type="ARBA" id="ARBA00023157"/>
    </source>
</evidence>
<comment type="caution">
    <text evidence="15">Lacks conserved residue(s) required for the propagation of feature annotation.</text>
</comment>
<dbReference type="AlphaFoldDB" id="A0A672Z1F1"/>
<evidence type="ECO:0000256" key="17">
    <source>
        <dbReference type="SAM" id="Phobius"/>
    </source>
</evidence>
<dbReference type="PRINTS" id="PR00020">
    <property type="entry name" value="MAMDOMAIN"/>
</dbReference>
<dbReference type="SUPFAM" id="SSF49899">
    <property type="entry name" value="Concanavalin A-like lectins/glucanases"/>
    <property type="match status" value="1"/>
</dbReference>
<dbReference type="InterPro" id="IPR024079">
    <property type="entry name" value="MetalloPept_cat_dom_sf"/>
</dbReference>
<reference evidence="21" key="3">
    <citation type="submission" date="2025-09" db="UniProtKB">
        <authorList>
            <consortium name="Ensembl"/>
        </authorList>
    </citation>
    <scope>IDENTIFICATION</scope>
</reference>
<evidence type="ECO:0000256" key="4">
    <source>
        <dbReference type="ARBA" id="ARBA00022692"/>
    </source>
</evidence>
<accession>A0A672Z1F1</accession>
<dbReference type="SMART" id="SM00137">
    <property type="entry name" value="MAM"/>
    <property type="match status" value="1"/>
</dbReference>
<feature type="domain" description="MATH" evidence="19">
    <location>
        <begin position="434"/>
        <end position="599"/>
    </location>
</feature>
<keyword evidence="14" id="KW-0325">Glycoprotein</keyword>
<keyword evidence="9 17" id="KW-1133">Transmembrane helix</keyword>
<dbReference type="PANTHER" id="PTHR10127">
    <property type="entry name" value="DISCOIDIN, CUB, EGF, LAMININ , AND ZINC METALLOPROTEASE DOMAIN CONTAINING"/>
    <property type="match status" value="1"/>
</dbReference>
<keyword evidence="22" id="KW-1185">Reference proteome</keyword>
<dbReference type="SUPFAM" id="SSF55486">
    <property type="entry name" value="Metalloproteases ('zincins'), catalytic domain"/>
    <property type="match status" value="1"/>
</dbReference>
<dbReference type="Proteomes" id="UP000472271">
    <property type="component" value="Chromosome 4"/>
</dbReference>
<evidence type="ECO:0000256" key="2">
    <source>
        <dbReference type="ARBA" id="ARBA00022536"/>
    </source>
</evidence>
<evidence type="ECO:0000256" key="8">
    <source>
        <dbReference type="ARBA" id="ARBA00022833"/>
    </source>
</evidence>
<dbReference type="PROSITE" id="PS50144">
    <property type="entry name" value="MATH"/>
    <property type="match status" value="1"/>
</dbReference>
<evidence type="ECO:0000256" key="14">
    <source>
        <dbReference type="ARBA" id="ARBA00023180"/>
    </source>
</evidence>
<keyword evidence="4 17" id="KW-0812">Transmembrane</keyword>
<dbReference type="GeneID" id="115418634"/>
<dbReference type="PANTHER" id="PTHR10127:SF882">
    <property type="entry name" value="MEPRIN A SUBUNIT"/>
    <property type="match status" value="1"/>
</dbReference>
<feature type="domain" description="Peptidase M12A" evidence="20">
    <location>
        <begin position="70"/>
        <end position="264"/>
    </location>
</feature>
<keyword evidence="5 15" id="KW-0479">Metal-binding</keyword>
<dbReference type="CDD" id="cd06263">
    <property type="entry name" value="MAM"/>
    <property type="match status" value="1"/>
</dbReference>
<dbReference type="Gene3D" id="3.40.390.10">
    <property type="entry name" value="Collagenase (Catalytic Domain)"/>
    <property type="match status" value="1"/>
</dbReference>
<dbReference type="Gene3D" id="2.60.120.200">
    <property type="match status" value="1"/>
</dbReference>
<evidence type="ECO:0000256" key="12">
    <source>
        <dbReference type="ARBA" id="ARBA00023145"/>
    </source>
</evidence>
<dbReference type="FunFam" id="2.60.120.200:FF:000037">
    <property type="entry name" value="Meprin A subunit"/>
    <property type="match status" value="1"/>
</dbReference>
<dbReference type="FunFam" id="2.60.210.10:FF:000009">
    <property type="entry name" value="Meprin A subunit"/>
    <property type="match status" value="1"/>
</dbReference>
<evidence type="ECO:0000259" key="18">
    <source>
        <dbReference type="PROSITE" id="PS50060"/>
    </source>
</evidence>
<sequence length="684" mass="76511">MGSPGSPPASGGMRHRWIILLFGLGLTGAKLTGETEIDVDEGRDWDIININKEAGLNLTEGDIEEGVLGNSIIGNQYRQPTTVPYYLERNLEMNAKGVILKAFDQYRLKTCIDFAPWKGEQNYISVYKGSGCSSQVGNQRIGKQSLSIGRNCDHLATVEHEFLHALGFWHKQSRSDRDDYVDIIWKNIEYGHAHNFLSYNDSVSSALGVPYDFNSVMHYSKTAFSIGSDPTIVTKNPLFADVIGQRMEFSASDIIKLNRLYNCTTSLTFVDSCNFEEENICGMIQSPGILKWERRSFVKGGPQTDFTNMGQCKGKGYFMHFSTAAANPGDHAFLESRILYPKPGPQCLQFFLYNTAAADDVLNIWVKEYDKTNPNGTLQLFKSILGGVTGSWKLHNVNINVTKKARVIFEGVRGKSPSAGGFSLDDINLSSTKCPQYVWPIRNITNLLATTPVGTNMYSPRFLSPTGYSFQVNVYLNGVYSTPGYMAVFIHLTSGPNDSSLKWPCPWHQATMVLMDQQSDIRQQMNMHHMVTTDPNQKSPNGTEFFWDNPRKVGSKVTNPDGSFYYRGPGYGTAGFISQTRLKSRNFIKGDDAFFLFSLEDISDLLLPQPLPQFGVHADTKATDPEFPPLEYSKTSAMVIVFIVFTAATMFLMLVLVLGNMWMKKQLQGDKEPITQDKPEFMSV</sequence>
<dbReference type="GO" id="GO:0008270">
    <property type="term" value="F:zinc ion binding"/>
    <property type="evidence" value="ECO:0007669"/>
    <property type="project" value="UniProtKB-UniRule"/>
</dbReference>
<name>A0A672Z1F1_9TELE</name>
<feature type="binding site" evidence="15">
    <location>
        <position position="160"/>
    </location>
    <ligand>
        <name>Zn(2+)</name>
        <dbReference type="ChEBI" id="CHEBI:29105"/>
        <note>catalytic</note>
    </ligand>
</feature>
<dbReference type="InterPro" id="IPR006026">
    <property type="entry name" value="Peptidase_Metallo"/>
</dbReference>
<protein>
    <recommendedName>
        <fullName evidence="16">Metalloendopeptidase</fullName>
        <ecNumber evidence="16">3.4.24.-</ecNumber>
    </recommendedName>
</protein>
<dbReference type="Pfam" id="PF22486">
    <property type="entry name" value="MATH_2"/>
    <property type="match status" value="1"/>
</dbReference>
<feature type="domain" description="MAM" evidence="18">
    <location>
        <begin position="271"/>
        <end position="436"/>
    </location>
</feature>
<dbReference type="Pfam" id="PF01400">
    <property type="entry name" value="Astacin"/>
    <property type="match status" value="1"/>
</dbReference>
<evidence type="ECO:0000256" key="11">
    <source>
        <dbReference type="ARBA" id="ARBA00023136"/>
    </source>
</evidence>
<evidence type="ECO:0000256" key="1">
    <source>
        <dbReference type="ARBA" id="ARBA00004479"/>
    </source>
</evidence>
<evidence type="ECO:0000256" key="10">
    <source>
        <dbReference type="ARBA" id="ARBA00023049"/>
    </source>
</evidence>
<feature type="binding site" evidence="15">
    <location>
        <position position="164"/>
    </location>
    <ligand>
        <name>Zn(2+)</name>
        <dbReference type="ChEBI" id="CHEBI:29105"/>
        <note>catalytic</note>
    </ligand>
</feature>
<keyword evidence="8 15" id="KW-0862">Zinc</keyword>
<evidence type="ECO:0000313" key="21">
    <source>
        <dbReference type="Ensembl" id="ENSSORP00005010680.1"/>
    </source>
</evidence>
<dbReference type="Pfam" id="PF00629">
    <property type="entry name" value="MAM"/>
    <property type="match status" value="1"/>
</dbReference>
<keyword evidence="11 17" id="KW-0472">Membrane</keyword>
<feature type="binding site" evidence="15">
    <location>
        <position position="170"/>
    </location>
    <ligand>
        <name>Zn(2+)</name>
        <dbReference type="ChEBI" id="CHEBI:29105"/>
        <note>catalytic</note>
    </ligand>
</feature>
<keyword evidence="2" id="KW-0245">EGF-like domain</keyword>
<keyword evidence="6 16" id="KW-0732">Signal</keyword>
<dbReference type="OrthoDB" id="291007at2759"/>
<gene>
    <name evidence="21" type="primary">LOC115418634</name>
</gene>
<dbReference type="InParanoid" id="A0A672Z1F1"/>
<dbReference type="InterPro" id="IPR008974">
    <property type="entry name" value="TRAF-like"/>
</dbReference>
<dbReference type="GO" id="GO:0006508">
    <property type="term" value="P:proteolysis"/>
    <property type="evidence" value="ECO:0007669"/>
    <property type="project" value="UniProtKB-KW"/>
</dbReference>
<dbReference type="PROSITE" id="PS50060">
    <property type="entry name" value="MAM_2"/>
    <property type="match status" value="1"/>
</dbReference>
<reference evidence="21" key="1">
    <citation type="submission" date="2019-06" db="EMBL/GenBank/DDBJ databases">
        <authorList>
            <consortium name="Wellcome Sanger Institute Data Sharing"/>
        </authorList>
    </citation>
    <scope>NUCLEOTIDE SEQUENCE [LARGE SCALE GENOMIC DNA]</scope>
</reference>
<dbReference type="Gene3D" id="2.60.210.10">
    <property type="entry name" value="Apoptosis, Tumor Necrosis Factor Receptor Associated Protein 2, Chain A"/>
    <property type="match status" value="1"/>
</dbReference>
<dbReference type="GO" id="GO:0016020">
    <property type="term" value="C:membrane"/>
    <property type="evidence" value="ECO:0007669"/>
    <property type="project" value="UniProtKB-SubCell"/>
</dbReference>
<proteinExistence type="predicted"/>